<dbReference type="InterPro" id="IPR006130">
    <property type="entry name" value="Asp/Orn_carbamoylTrfase"/>
</dbReference>
<dbReference type="AlphaFoldDB" id="A0A972VX35"/>
<dbReference type="Pfam" id="PF02729">
    <property type="entry name" value="OTCace_N"/>
    <property type="match status" value="1"/>
</dbReference>
<dbReference type="PRINTS" id="PR00100">
    <property type="entry name" value="AOTCASE"/>
</dbReference>
<dbReference type="GO" id="GO:0016597">
    <property type="term" value="F:amino acid binding"/>
    <property type="evidence" value="ECO:0007669"/>
    <property type="project" value="InterPro"/>
</dbReference>
<dbReference type="GO" id="GO:0042450">
    <property type="term" value="P:L-arginine biosynthetic process via ornithine"/>
    <property type="evidence" value="ECO:0007669"/>
    <property type="project" value="TreeGrafter"/>
</dbReference>
<dbReference type="EC" id="2.1.3.3" evidence="5"/>
<evidence type="ECO:0000256" key="2">
    <source>
        <dbReference type="RuleBase" id="RU003634"/>
    </source>
</evidence>
<organism evidence="5 6">
    <name type="scientific">SAR86 cluster bacterium</name>
    <dbReference type="NCBI Taxonomy" id="2030880"/>
    <lineage>
        <taxon>Bacteria</taxon>
        <taxon>Pseudomonadati</taxon>
        <taxon>Pseudomonadota</taxon>
        <taxon>Gammaproteobacteria</taxon>
        <taxon>SAR86 cluster</taxon>
    </lineage>
</organism>
<dbReference type="GO" id="GO:0019240">
    <property type="term" value="P:citrulline biosynthetic process"/>
    <property type="evidence" value="ECO:0007669"/>
    <property type="project" value="TreeGrafter"/>
</dbReference>
<dbReference type="EMBL" id="JABMOJ010000049">
    <property type="protein sequence ID" value="NQV63970.1"/>
    <property type="molecule type" value="Genomic_DNA"/>
</dbReference>
<evidence type="ECO:0000256" key="1">
    <source>
        <dbReference type="ARBA" id="ARBA00022679"/>
    </source>
</evidence>
<dbReference type="Proteomes" id="UP000754644">
    <property type="component" value="Unassembled WGS sequence"/>
</dbReference>
<comment type="caution">
    <text evidence="5">The sequence shown here is derived from an EMBL/GenBank/DDBJ whole genome shotgun (WGS) entry which is preliminary data.</text>
</comment>
<dbReference type="PRINTS" id="PR00102">
    <property type="entry name" value="OTCASE"/>
</dbReference>
<dbReference type="GO" id="GO:0004585">
    <property type="term" value="F:ornithine carbamoyltransferase activity"/>
    <property type="evidence" value="ECO:0007669"/>
    <property type="project" value="UniProtKB-EC"/>
</dbReference>
<proteinExistence type="inferred from homology"/>
<dbReference type="InterPro" id="IPR006132">
    <property type="entry name" value="Asp/Orn_carbamoyltranf_P-bd"/>
</dbReference>
<keyword evidence="1 2" id="KW-0808">Transferase</keyword>
<protein>
    <submittedName>
        <fullName evidence="5">Ornithine carbamoyltransferase</fullName>
        <ecNumber evidence="5">2.1.3.3</ecNumber>
    </submittedName>
</protein>
<gene>
    <name evidence="5" type="ORF">HQ497_01275</name>
</gene>
<dbReference type="InterPro" id="IPR002292">
    <property type="entry name" value="Orn/put_carbamltrans"/>
</dbReference>
<name>A0A972VX35_9GAMM</name>
<dbReference type="InterPro" id="IPR036901">
    <property type="entry name" value="Asp/Orn_carbamoylTrfase_sf"/>
</dbReference>
<dbReference type="SUPFAM" id="SSF53671">
    <property type="entry name" value="Aspartate/ornithine carbamoyltransferase"/>
    <property type="match status" value="1"/>
</dbReference>
<dbReference type="Pfam" id="PF00185">
    <property type="entry name" value="OTCace"/>
    <property type="match status" value="1"/>
</dbReference>
<accession>A0A972VX35</accession>
<reference evidence="5" key="1">
    <citation type="submission" date="2020-05" db="EMBL/GenBank/DDBJ databases">
        <title>Sulfur intermediates as new biogeochemical hubs in an aquatic model microbial ecosystem.</title>
        <authorList>
            <person name="Vigneron A."/>
        </authorList>
    </citation>
    <scope>NUCLEOTIDE SEQUENCE</scope>
    <source>
        <strain evidence="5">Bin.250</strain>
    </source>
</reference>
<dbReference type="Gene3D" id="3.40.50.1370">
    <property type="entry name" value="Aspartate/ornithine carbamoyltransferase"/>
    <property type="match status" value="2"/>
</dbReference>
<dbReference type="PANTHER" id="PTHR45753:SF3">
    <property type="entry name" value="ORNITHINE TRANSCARBAMYLASE, MITOCHONDRIAL"/>
    <property type="match status" value="1"/>
</dbReference>
<feature type="domain" description="Aspartate/ornithine carbamoyltransferase Asp/Orn-binding" evidence="3">
    <location>
        <begin position="147"/>
        <end position="304"/>
    </location>
</feature>
<evidence type="ECO:0000259" key="4">
    <source>
        <dbReference type="Pfam" id="PF02729"/>
    </source>
</evidence>
<dbReference type="PANTHER" id="PTHR45753">
    <property type="entry name" value="ORNITHINE CARBAMOYLTRANSFERASE, MITOCHONDRIAL"/>
    <property type="match status" value="1"/>
</dbReference>
<evidence type="ECO:0000259" key="3">
    <source>
        <dbReference type="Pfam" id="PF00185"/>
    </source>
</evidence>
<comment type="similarity">
    <text evidence="2">Belongs to the aspartate/ornithine carbamoyltransferase superfamily.</text>
</comment>
<dbReference type="InterPro" id="IPR006131">
    <property type="entry name" value="Asp_carbamoyltransf_Asp/Orn-bd"/>
</dbReference>
<evidence type="ECO:0000313" key="6">
    <source>
        <dbReference type="Proteomes" id="UP000754644"/>
    </source>
</evidence>
<evidence type="ECO:0000313" key="5">
    <source>
        <dbReference type="EMBL" id="NQV63970.1"/>
    </source>
</evidence>
<dbReference type="PROSITE" id="PS00097">
    <property type="entry name" value="CARBAMOYLTRANSFERASE"/>
    <property type="match status" value="1"/>
</dbReference>
<sequence length="312" mass="35102">MRHLPNLQCLDGTEIRAILSKAAEIKADPARYDRLLHRKSMAMLFQKTSTRTRVSFEVAMTELGGHAIYIDWATSNFVLSGIEHETAYLSRNVSCIMARLYHHSDLQKIMSASLVPVINGCDELYHPCQALTDVLTMQEHYAGDLQDAHLAFIGVQNNVSNSLITICDKLGITMTIATPEQEGNTASADATVNQILQTSDRINHTTDPREAVKNADFVYTDTWIDMQYFNNPEHSEENEAKLALMKPYQLNSALLDGIDCKTMHDMPIHDGFEISAELTRDPRAIMYEQAANRLHAQKGLLWWLYSEAGNLS</sequence>
<feature type="domain" description="Aspartate/ornithine carbamoyltransferase carbamoyl-P binding" evidence="4">
    <location>
        <begin position="2"/>
        <end position="139"/>
    </location>
</feature>